<name>A0A940MY66_9RHOB</name>
<keyword evidence="4" id="KW-1185">Reference proteome</keyword>
<dbReference type="InterPro" id="IPR053176">
    <property type="entry name" value="T6SS_TssE1-like"/>
</dbReference>
<dbReference type="SUPFAM" id="SSF160719">
    <property type="entry name" value="gpW/gp25-like"/>
    <property type="match status" value="1"/>
</dbReference>
<reference evidence="3" key="1">
    <citation type="submission" date="2021-03" db="EMBL/GenBank/DDBJ databases">
        <title>Sagittula salina sp. nov. strain M10.9X isolated from the marine waste.</title>
        <authorList>
            <person name="Satari L."/>
            <person name="Molina-Menor E."/>
            <person name="Vidal-Verdu A."/>
            <person name="Pascual J."/>
            <person name="Pereto J."/>
            <person name="Porcar M."/>
        </authorList>
    </citation>
    <scope>NUCLEOTIDE SEQUENCE</scope>
    <source>
        <strain evidence="3">M10.9X</strain>
    </source>
</reference>
<dbReference type="InterPro" id="IPR007048">
    <property type="entry name" value="IraD/Gp25-like"/>
</dbReference>
<evidence type="ECO:0000259" key="2">
    <source>
        <dbReference type="Pfam" id="PF04965"/>
    </source>
</evidence>
<evidence type="ECO:0000313" key="3">
    <source>
        <dbReference type="EMBL" id="MBP0484994.1"/>
    </source>
</evidence>
<dbReference type="Proteomes" id="UP000675940">
    <property type="component" value="Unassembled WGS sequence"/>
</dbReference>
<feature type="region of interest" description="Disordered" evidence="1">
    <location>
        <begin position="1"/>
        <end position="31"/>
    </location>
</feature>
<gene>
    <name evidence="3" type="primary">tssE</name>
    <name evidence="3" type="ORF">J5474_21175</name>
</gene>
<organism evidence="3 4">
    <name type="scientific">Sagittula salina</name>
    <dbReference type="NCBI Taxonomy" id="2820268"/>
    <lineage>
        <taxon>Bacteria</taxon>
        <taxon>Pseudomonadati</taxon>
        <taxon>Pseudomonadota</taxon>
        <taxon>Alphaproteobacteria</taxon>
        <taxon>Rhodobacterales</taxon>
        <taxon>Roseobacteraceae</taxon>
        <taxon>Sagittula</taxon>
    </lineage>
</organism>
<protein>
    <submittedName>
        <fullName evidence="3">Type VI secretion system baseplate subunit TssE</fullName>
    </submittedName>
</protein>
<dbReference type="PANTHER" id="PTHR38595">
    <property type="entry name" value="CYTOPLASMIC PROTEIN-RELATED"/>
    <property type="match status" value="1"/>
</dbReference>
<dbReference type="Pfam" id="PF04965">
    <property type="entry name" value="GPW_gp25"/>
    <property type="match status" value="1"/>
</dbReference>
<accession>A0A940MY66</accession>
<comment type="caution">
    <text evidence="3">The sequence shown here is derived from an EMBL/GenBank/DDBJ whole genome shotgun (WGS) entry which is preliminary data.</text>
</comment>
<dbReference type="PANTHER" id="PTHR38595:SF1">
    <property type="entry name" value="TYPE VI SECRETION SYSTEM COMPONENT TSSE1"/>
    <property type="match status" value="1"/>
</dbReference>
<dbReference type="EMBL" id="JAGISH010000020">
    <property type="protein sequence ID" value="MBP0484994.1"/>
    <property type="molecule type" value="Genomic_DNA"/>
</dbReference>
<dbReference type="InterPro" id="IPR017737">
    <property type="entry name" value="TssE1-like"/>
</dbReference>
<feature type="compositionally biased region" description="Basic residues" evidence="1">
    <location>
        <begin position="1"/>
        <end position="16"/>
    </location>
</feature>
<proteinExistence type="predicted"/>
<evidence type="ECO:0000256" key="1">
    <source>
        <dbReference type="SAM" id="MobiDB-lite"/>
    </source>
</evidence>
<feature type="compositionally biased region" description="Basic and acidic residues" evidence="1">
    <location>
        <begin position="22"/>
        <end position="31"/>
    </location>
</feature>
<feature type="domain" description="IraD/Gp25-like" evidence="2">
    <location>
        <begin position="46"/>
        <end position="148"/>
    </location>
</feature>
<dbReference type="AlphaFoldDB" id="A0A940MY66"/>
<dbReference type="NCBIfam" id="TIGR03357">
    <property type="entry name" value="VI_zyme"/>
    <property type="match status" value="1"/>
</dbReference>
<evidence type="ECO:0000313" key="4">
    <source>
        <dbReference type="Proteomes" id="UP000675940"/>
    </source>
</evidence>
<sequence length="175" mass="20037">MQIFRSHHHDRRRRQHAAPTQDAKKEDGETTVTRRIDFREGVNEQQLRHHIEADLNALMNTIRLDAINPLHKAPHVAKSILNYGFRDLSSVTLRELNSDAIRESIRQSLIDYEPRLVPGSIEVSVKRGEGGKDQRMELYVSADLMGDPVDIPMDFDAEVDLGAGKMRMSKLRVQM</sequence>